<proteinExistence type="predicted"/>
<dbReference type="Pfam" id="PF17775">
    <property type="entry name" value="YchJ_M-like"/>
    <property type="match status" value="1"/>
</dbReference>
<organism evidence="2">
    <name type="scientific">hydrothermal vent metagenome</name>
    <dbReference type="NCBI Taxonomy" id="652676"/>
    <lineage>
        <taxon>unclassified sequences</taxon>
        <taxon>metagenomes</taxon>
        <taxon>ecological metagenomes</taxon>
    </lineage>
</organism>
<dbReference type="Gene3D" id="3.10.450.50">
    <property type="match status" value="1"/>
</dbReference>
<dbReference type="PANTHER" id="PTHR33747:SF1">
    <property type="entry name" value="ADENYLATE CYCLASE-ASSOCIATED CAP C-TERMINAL DOMAIN-CONTAINING PROTEIN"/>
    <property type="match status" value="1"/>
</dbReference>
<dbReference type="SUPFAM" id="SSF54427">
    <property type="entry name" value="NTF2-like"/>
    <property type="match status" value="1"/>
</dbReference>
<sequence>MINKRKLECACGTGKSAETCCLRVIGGQLKAATPAQLMRSRYVAYVQANADYLLQSWHVSTRPETITLEKGLLWTGLTLLSESKVIAGSAGKTGYVEFIARFTHDGVAGQMHERSRFLFEQGRWFYVDGEHGEKVISR</sequence>
<dbReference type="InterPro" id="IPR032710">
    <property type="entry name" value="NTF2-like_dom_sf"/>
</dbReference>
<dbReference type="AlphaFoldDB" id="A0A3B0XEK2"/>
<dbReference type="PANTHER" id="PTHR33747">
    <property type="entry name" value="UPF0225 PROTEIN SCO1677"/>
    <property type="match status" value="1"/>
</dbReference>
<gene>
    <name evidence="2" type="ORF">MNBD_GAMMA10-179</name>
</gene>
<evidence type="ECO:0000259" key="1">
    <source>
        <dbReference type="Pfam" id="PF17775"/>
    </source>
</evidence>
<dbReference type="InterPro" id="IPR048469">
    <property type="entry name" value="YchJ-like_M"/>
</dbReference>
<reference evidence="2" key="1">
    <citation type="submission" date="2018-06" db="EMBL/GenBank/DDBJ databases">
        <authorList>
            <person name="Zhirakovskaya E."/>
        </authorList>
    </citation>
    <scope>NUCLEOTIDE SEQUENCE</scope>
</reference>
<feature type="domain" description="YchJ-like middle NTF2-like" evidence="1">
    <location>
        <begin position="33"/>
        <end position="129"/>
    </location>
</feature>
<dbReference type="EMBL" id="UOFJ01000230">
    <property type="protein sequence ID" value="VAW66698.1"/>
    <property type="molecule type" value="Genomic_DNA"/>
</dbReference>
<name>A0A3B0XEK2_9ZZZZ</name>
<accession>A0A3B0XEK2</accession>
<evidence type="ECO:0000313" key="2">
    <source>
        <dbReference type="EMBL" id="VAW66698.1"/>
    </source>
</evidence>
<protein>
    <submittedName>
        <fullName evidence="2">UPF0225 protein YchJ</fullName>
    </submittedName>
</protein>